<gene>
    <name evidence="6" type="ORF">BU14_2856s0001</name>
</gene>
<evidence type="ECO:0000256" key="2">
    <source>
        <dbReference type="ARBA" id="ARBA00022676"/>
    </source>
</evidence>
<proteinExistence type="predicted"/>
<dbReference type="PANTHER" id="PTHR45719">
    <property type="entry name" value="GLYCOSYLTRANSFERASE"/>
    <property type="match status" value="1"/>
</dbReference>
<comment type="subcellular location">
    <subcellularLocation>
        <location evidence="1">Membrane</location>
        <topology evidence="1">Single-pass type II membrane protein</topology>
    </subcellularLocation>
</comment>
<evidence type="ECO:0000256" key="1">
    <source>
        <dbReference type="ARBA" id="ARBA00004606"/>
    </source>
</evidence>
<dbReference type="PANTHER" id="PTHR45719:SF3">
    <property type="entry name" value="BETA-GLUCURONOSYLTRANSFERASE GLCAT14A"/>
    <property type="match status" value="1"/>
</dbReference>
<evidence type="ECO:0008006" key="8">
    <source>
        <dbReference type="Google" id="ProtNLM"/>
    </source>
</evidence>
<accession>A0A1X6NIH2</accession>
<evidence type="ECO:0000256" key="3">
    <source>
        <dbReference type="ARBA" id="ARBA00022679"/>
    </source>
</evidence>
<dbReference type="InterPro" id="IPR003406">
    <property type="entry name" value="Glyco_trans_14"/>
</dbReference>
<evidence type="ECO:0000256" key="4">
    <source>
        <dbReference type="ARBA" id="ARBA00023136"/>
    </source>
</evidence>
<feature type="non-terminal residue" evidence="6">
    <location>
        <position position="440"/>
    </location>
</feature>
<dbReference type="OrthoDB" id="2019572at2759"/>
<keyword evidence="5" id="KW-0325">Glycoprotein</keyword>
<dbReference type="Pfam" id="PF02485">
    <property type="entry name" value="Branch"/>
    <property type="match status" value="1"/>
</dbReference>
<dbReference type="EMBL" id="KV920598">
    <property type="protein sequence ID" value="OSX68405.1"/>
    <property type="molecule type" value="Genomic_DNA"/>
</dbReference>
<dbReference type="InterPro" id="IPR044610">
    <property type="entry name" value="GLCAT14A/B/C"/>
</dbReference>
<keyword evidence="3" id="KW-0808">Transferase</keyword>
<dbReference type="GO" id="GO:0016020">
    <property type="term" value="C:membrane"/>
    <property type="evidence" value="ECO:0007669"/>
    <property type="project" value="UniProtKB-SubCell"/>
</dbReference>
<name>A0A1X6NIH2_PORUM</name>
<dbReference type="GO" id="GO:0015020">
    <property type="term" value="F:glucuronosyltransferase activity"/>
    <property type="evidence" value="ECO:0007669"/>
    <property type="project" value="InterPro"/>
</dbReference>
<sequence>AVRALQSVWERGSRPLLPHGSALGAGVRSKVADALSGVALGGGGGGRGVATPGGESAGRVAGEANVAYFIQVSESTLTLVPRLLRVLHHPLNVYVLHFDRKIPTWQVDHAVSELRANGAYTNVHLLESELVTYRGISMVLNTLNAIDLLTSLRGAHPWDYMINLSGADYPLVSPTNQRRLLGADAVRGVGRNFLQMAPRTFWAEAKQWRYDRLFIDTSLGFGSSNSTLIDSGAAQPLASQLQYEFVAAESWMILTADFCGYLLHAPAARRMLMAFGFAAEPEEHYFATLLWNTPTYNETAVRHSLRHVIWVHNGRHGGQHPYTVDARGGGGAGAGAGAGAEWPFWRRIRRSPAFFIRKMAVANSGLMDLIDAEKSGVAAAPDAVAVEHSLAAARAAFACVVGLRPEQEADACITDPDDGAPAASAAERVATAARFQRRRW</sequence>
<evidence type="ECO:0000313" key="7">
    <source>
        <dbReference type="Proteomes" id="UP000218209"/>
    </source>
</evidence>
<keyword evidence="2" id="KW-0328">Glycosyltransferase</keyword>
<dbReference type="AlphaFoldDB" id="A0A1X6NIH2"/>
<dbReference type="Proteomes" id="UP000218209">
    <property type="component" value="Unassembled WGS sequence"/>
</dbReference>
<protein>
    <recommendedName>
        <fullName evidence="8">Protein xylosyltransferase</fullName>
    </recommendedName>
</protein>
<keyword evidence="7" id="KW-1185">Reference proteome</keyword>
<evidence type="ECO:0000256" key="5">
    <source>
        <dbReference type="ARBA" id="ARBA00023180"/>
    </source>
</evidence>
<organism evidence="6 7">
    <name type="scientific">Porphyra umbilicalis</name>
    <name type="common">Purple laver</name>
    <name type="synonym">Red alga</name>
    <dbReference type="NCBI Taxonomy" id="2786"/>
    <lineage>
        <taxon>Eukaryota</taxon>
        <taxon>Rhodophyta</taxon>
        <taxon>Bangiophyceae</taxon>
        <taxon>Bangiales</taxon>
        <taxon>Bangiaceae</taxon>
        <taxon>Porphyra</taxon>
    </lineage>
</organism>
<feature type="non-terminal residue" evidence="6">
    <location>
        <position position="1"/>
    </location>
</feature>
<keyword evidence="4" id="KW-0472">Membrane</keyword>
<reference evidence="6 7" key="1">
    <citation type="submission" date="2017-03" db="EMBL/GenBank/DDBJ databases">
        <title>WGS assembly of Porphyra umbilicalis.</title>
        <authorList>
            <person name="Brawley S.H."/>
            <person name="Blouin N.A."/>
            <person name="Ficko-Blean E."/>
            <person name="Wheeler G.L."/>
            <person name="Lohr M."/>
            <person name="Goodson H.V."/>
            <person name="Jenkins J.W."/>
            <person name="Blaby-Haas C.E."/>
            <person name="Helliwell K.E."/>
            <person name="Chan C."/>
            <person name="Marriage T."/>
            <person name="Bhattacharya D."/>
            <person name="Klein A.S."/>
            <person name="Badis Y."/>
            <person name="Brodie J."/>
            <person name="Cao Y."/>
            <person name="Collen J."/>
            <person name="Dittami S.M."/>
            <person name="Gachon C.M."/>
            <person name="Green B.R."/>
            <person name="Karpowicz S."/>
            <person name="Kim J.W."/>
            <person name="Kudahl U."/>
            <person name="Lin S."/>
            <person name="Michel G."/>
            <person name="Mittag M."/>
            <person name="Olson B.J."/>
            <person name="Pangilinan J."/>
            <person name="Peng Y."/>
            <person name="Qiu H."/>
            <person name="Shu S."/>
            <person name="Singer J.T."/>
            <person name="Smith A.G."/>
            <person name="Sprecher B.N."/>
            <person name="Wagner V."/>
            <person name="Wang W."/>
            <person name="Wang Z.-Y."/>
            <person name="Yan J."/>
            <person name="Yarish C."/>
            <person name="Zoeuner-Riek S."/>
            <person name="Zhuang Y."/>
            <person name="Zou Y."/>
            <person name="Lindquist E.A."/>
            <person name="Grimwood J."/>
            <person name="Barry K."/>
            <person name="Rokhsar D.S."/>
            <person name="Schmutz J."/>
            <person name="Stiller J.W."/>
            <person name="Grossman A.R."/>
            <person name="Prochnik S.E."/>
        </authorList>
    </citation>
    <scope>NUCLEOTIDE SEQUENCE [LARGE SCALE GENOMIC DNA]</scope>
    <source>
        <strain evidence="6">4086291</strain>
    </source>
</reference>
<evidence type="ECO:0000313" key="6">
    <source>
        <dbReference type="EMBL" id="OSX68405.1"/>
    </source>
</evidence>